<keyword evidence="3" id="KW-1185">Reference proteome</keyword>
<proteinExistence type="predicted"/>
<feature type="transmembrane region" description="Helical" evidence="1">
    <location>
        <begin position="12"/>
        <end position="31"/>
    </location>
</feature>
<evidence type="ECO:0000313" key="3">
    <source>
        <dbReference type="Proteomes" id="UP000628775"/>
    </source>
</evidence>
<dbReference type="RefSeq" id="WP_188696804.1">
    <property type="nucleotide sequence ID" value="NZ_BMIR01000019.1"/>
</dbReference>
<organism evidence="2 3">
    <name type="scientific">Pullulanibacillus camelliae</name>
    <dbReference type="NCBI Taxonomy" id="1707096"/>
    <lineage>
        <taxon>Bacteria</taxon>
        <taxon>Bacillati</taxon>
        <taxon>Bacillota</taxon>
        <taxon>Bacilli</taxon>
        <taxon>Bacillales</taxon>
        <taxon>Sporolactobacillaceae</taxon>
        <taxon>Pullulanibacillus</taxon>
    </lineage>
</organism>
<comment type="caution">
    <text evidence="2">The sequence shown here is derived from an EMBL/GenBank/DDBJ whole genome shotgun (WGS) entry which is preliminary data.</text>
</comment>
<gene>
    <name evidence="2" type="ORF">GCM10011391_32800</name>
</gene>
<evidence type="ECO:0000313" key="2">
    <source>
        <dbReference type="EMBL" id="GGE51456.1"/>
    </source>
</evidence>
<reference evidence="2" key="1">
    <citation type="journal article" date="2014" name="Int. J. Syst. Evol. Microbiol.">
        <title>Complete genome sequence of Corynebacterium casei LMG S-19264T (=DSM 44701T), isolated from a smear-ripened cheese.</title>
        <authorList>
            <consortium name="US DOE Joint Genome Institute (JGI-PGF)"/>
            <person name="Walter F."/>
            <person name="Albersmeier A."/>
            <person name="Kalinowski J."/>
            <person name="Ruckert C."/>
        </authorList>
    </citation>
    <scope>NUCLEOTIDE SEQUENCE</scope>
    <source>
        <strain evidence="2">CGMCC 1.15371</strain>
    </source>
</reference>
<keyword evidence="1" id="KW-1133">Transmembrane helix</keyword>
<name>A0A8J3DXE7_9BACL</name>
<dbReference type="Proteomes" id="UP000628775">
    <property type="component" value="Unassembled WGS sequence"/>
</dbReference>
<dbReference type="AlphaFoldDB" id="A0A8J3DXE7"/>
<sequence length="54" mass="6249">MKFGIGSKISSLFWIAISGLTLTTIYSAFLMQQGIKTKRMIEYIYKQNKKQNMP</sequence>
<reference evidence="2" key="2">
    <citation type="submission" date="2020-09" db="EMBL/GenBank/DDBJ databases">
        <authorList>
            <person name="Sun Q."/>
            <person name="Zhou Y."/>
        </authorList>
    </citation>
    <scope>NUCLEOTIDE SEQUENCE</scope>
    <source>
        <strain evidence="2">CGMCC 1.15371</strain>
    </source>
</reference>
<accession>A0A8J3DXE7</accession>
<evidence type="ECO:0000256" key="1">
    <source>
        <dbReference type="SAM" id="Phobius"/>
    </source>
</evidence>
<protein>
    <submittedName>
        <fullName evidence="2">Uncharacterized protein</fullName>
    </submittedName>
</protein>
<keyword evidence="1" id="KW-0472">Membrane</keyword>
<dbReference type="EMBL" id="BMIR01000019">
    <property type="protein sequence ID" value="GGE51456.1"/>
    <property type="molecule type" value="Genomic_DNA"/>
</dbReference>
<keyword evidence="1" id="KW-0812">Transmembrane</keyword>